<dbReference type="Pfam" id="PF08843">
    <property type="entry name" value="AbiEii"/>
    <property type="match status" value="1"/>
</dbReference>
<dbReference type="Gene3D" id="3.10.450.620">
    <property type="entry name" value="JHP933, nucleotidyltransferase-like core domain"/>
    <property type="match status" value="1"/>
</dbReference>
<evidence type="ECO:0000313" key="2">
    <source>
        <dbReference type="Proteomes" id="UP000518288"/>
    </source>
</evidence>
<keyword evidence="2" id="KW-1185">Reference proteome</keyword>
<protein>
    <recommendedName>
        <fullName evidence="3">Nucleotidyl transferase AbiEii/AbiGii toxin family protein</fullName>
    </recommendedName>
</protein>
<accession>A0A7Y9U8Z4</accession>
<reference evidence="1 2" key="1">
    <citation type="submission" date="2020-07" db="EMBL/GenBank/DDBJ databases">
        <title>Genomic Encyclopedia of Archaeal and Bacterial Type Strains, Phase II (KMG-II): from individual species to whole genera.</title>
        <authorList>
            <person name="Goeker M."/>
        </authorList>
    </citation>
    <scope>NUCLEOTIDE SEQUENCE [LARGE SCALE GENOMIC DNA]</scope>
    <source>
        <strain evidence="1 2">DSM 21226</strain>
    </source>
</reference>
<comment type="caution">
    <text evidence="1">The sequence shown here is derived from an EMBL/GenBank/DDBJ whole genome shotgun (WGS) entry which is preliminary data.</text>
</comment>
<evidence type="ECO:0000313" key="1">
    <source>
        <dbReference type="EMBL" id="NYG35427.1"/>
    </source>
</evidence>
<name>A0A7Y9U8Z4_9BURK</name>
<dbReference type="AlphaFoldDB" id="A0A7Y9U8Z4"/>
<gene>
    <name evidence="1" type="ORF">BDD16_004489</name>
</gene>
<dbReference type="EMBL" id="JACCFH010000002">
    <property type="protein sequence ID" value="NYG35427.1"/>
    <property type="molecule type" value="Genomic_DNA"/>
</dbReference>
<dbReference type="InterPro" id="IPR014942">
    <property type="entry name" value="AbiEii"/>
</dbReference>
<sequence>MAETFLQLTPQERSEIYRALAPQLGRAPVVLEKDVWVCWVLQALFTHAGRLPMAFKGGTSLSKVYRAIDRFSEDVDITLDYRGLDNTVDPFAAGLSKTKLKQFSEGLKSFVRDHVHHVLVPFLETQLLADCGSGGARIEASDDGECVRVHYPSALGNAVGGYISDNVLIEFGGRNITEPNESHFIQPDIAAQLPELAFPGARVSVLSPARTFWEKATLMHVACQRGEFGTQAERLSRHWYDLARLAALPHGNTALADRHLLADVVRHKKVFYSTGYARYDDCLVGQLRLIPDGAALVALQADFQHMVDAGMFIGEPPSFGAIVDRLRELEVQINNASVAPL</sequence>
<dbReference type="RefSeq" id="WP_179636323.1">
    <property type="nucleotide sequence ID" value="NZ_JACCFH010000002.1"/>
</dbReference>
<organism evidence="1 2">
    <name type="scientific">Sphaerotilus montanus</name>
    <dbReference type="NCBI Taxonomy" id="522889"/>
    <lineage>
        <taxon>Bacteria</taxon>
        <taxon>Pseudomonadati</taxon>
        <taxon>Pseudomonadota</taxon>
        <taxon>Betaproteobacteria</taxon>
        <taxon>Burkholderiales</taxon>
        <taxon>Sphaerotilaceae</taxon>
        <taxon>Sphaerotilus</taxon>
    </lineage>
</organism>
<evidence type="ECO:0008006" key="3">
    <source>
        <dbReference type="Google" id="ProtNLM"/>
    </source>
</evidence>
<proteinExistence type="predicted"/>
<dbReference type="Proteomes" id="UP000518288">
    <property type="component" value="Unassembled WGS sequence"/>
</dbReference>